<protein>
    <submittedName>
        <fullName evidence="1">Uncharacterized protein</fullName>
    </submittedName>
</protein>
<dbReference type="Proteomes" id="UP000319817">
    <property type="component" value="Chromosome"/>
</dbReference>
<proteinExistence type="predicted"/>
<sequence length="113" mass="12363">MREGKREKASCELTALLASYRVLRERLATVCPRGSLPTFAREWSAFRWEKYLPSEFSATVPFAQLQSVSQVVIVVVAGLSCLSSTVATLNNIALPGDSITRLKSKSVAGFQLV</sequence>
<reference evidence="1 2" key="1">
    <citation type="submission" date="2019-02" db="EMBL/GenBank/DDBJ databases">
        <title>Deep-cultivation of Planctomycetes and their phenomic and genomic characterization uncovers novel biology.</title>
        <authorList>
            <person name="Wiegand S."/>
            <person name="Jogler M."/>
            <person name="Boedeker C."/>
            <person name="Pinto D."/>
            <person name="Vollmers J."/>
            <person name="Rivas-Marin E."/>
            <person name="Kohn T."/>
            <person name="Peeters S.H."/>
            <person name="Heuer A."/>
            <person name="Rast P."/>
            <person name="Oberbeckmann S."/>
            <person name="Bunk B."/>
            <person name="Jeske O."/>
            <person name="Meyerdierks A."/>
            <person name="Storesund J.E."/>
            <person name="Kallscheuer N."/>
            <person name="Luecker S."/>
            <person name="Lage O.M."/>
            <person name="Pohl T."/>
            <person name="Merkel B.J."/>
            <person name="Hornburger P."/>
            <person name="Mueller R.-W."/>
            <person name="Bruemmer F."/>
            <person name="Labrenz M."/>
            <person name="Spormann A.M."/>
            <person name="Op den Camp H."/>
            <person name="Overmann J."/>
            <person name="Amann R."/>
            <person name="Jetten M.S.M."/>
            <person name="Mascher T."/>
            <person name="Medema M.H."/>
            <person name="Devos D.P."/>
            <person name="Kaster A.-K."/>
            <person name="Ovreas L."/>
            <person name="Rohde M."/>
            <person name="Galperin M.Y."/>
            <person name="Jogler C."/>
        </authorList>
    </citation>
    <scope>NUCLEOTIDE SEQUENCE [LARGE SCALE GENOMIC DNA]</scope>
    <source>
        <strain evidence="1 2">K23_9</strain>
    </source>
</reference>
<dbReference type="EMBL" id="CP036526">
    <property type="protein sequence ID" value="QDT10826.1"/>
    <property type="molecule type" value="Genomic_DNA"/>
</dbReference>
<organism evidence="1 2">
    <name type="scientific">Stieleria marina</name>
    <dbReference type="NCBI Taxonomy" id="1930275"/>
    <lineage>
        <taxon>Bacteria</taxon>
        <taxon>Pseudomonadati</taxon>
        <taxon>Planctomycetota</taxon>
        <taxon>Planctomycetia</taxon>
        <taxon>Pirellulales</taxon>
        <taxon>Pirellulaceae</taxon>
        <taxon>Stieleria</taxon>
    </lineage>
</organism>
<accession>A0A517NUN3</accession>
<evidence type="ECO:0000313" key="1">
    <source>
        <dbReference type="EMBL" id="QDT10826.1"/>
    </source>
</evidence>
<evidence type="ECO:0000313" key="2">
    <source>
        <dbReference type="Proteomes" id="UP000319817"/>
    </source>
</evidence>
<dbReference type="AlphaFoldDB" id="A0A517NUN3"/>
<keyword evidence="2" id="KW-1185">Reference proteome</keyword>
<gene>
    <name evidence="1" type="ORF">K239x_28170</name>
</gene>
<name>A0A517NUN3_9BACT</name>